<protein>
    <submittedName>
        <fullName evidence="3">Actin-related protein 10</fullName>
    </submittedName>
</protein>
<evidence type="ECO:0000256" key="1">
    <source>
        <dbReference type="RuleBase" id="RU000487"/>
    </source>
</evidence>
<dbReference type="Gene3D" id="3.30.420.40">
    <property type="match status" value="2"/>
</dbReference>
<dbReference type="CDD" id="cd10207">
    <property type="entry name" value="ASKHA_NBD_Arp10"/>
    <property type="match status" value="1"/>
</dbReference>
<reference evidence="3" key="1">
    <citation type="submission" date="2022-11" db="UniProtKB">
        <authorList>
            <consortium name="WormBaseParasite"/>
        </authorList>
    </citation>
    <scope>IDENTIFICATION</scope>
</reference>
<evidence type="ECO:0000313" key="3">
    <source>
        <dbReference type="WBParaSite" id="ACRNAN_scaffold2647.g16931.t1"/>
    </source>
</evidence>
<dbReference type="SUPFAM" id="SSF53067">
    <property type="entry name" value="Actin-like ATPase domain"/>
    <property type="match status" value="2"/>
</dbReference>
<sequence length="363" mass="41448">MNPTPAPVFDKNLDAKEKQDRLTMFLKFLILKKLLSSVKDRRVVIVESLLSPEDVRDAIAKSLFESPSLGTPSILFAPSHLLCTFPFNAKVALVVDVGYNEAVLFPVWETIVMLNNWQAGPLGSARVEQNIQKLLLKLAKIRCYDNSVRQFEERDLELIEKNYILEDICVRFCFATTRERGLKIQLNAIDNSIQIDASPPDVELPFGTEMLILPGYIREAAAEVIFTHGDVDSRSLPQLILDTVVKCPVDLRKVFLKNLLVVGGLARMPGFLARLKSELLWLMANEFSLLDKINDVQFYRYPQDINLELYCSWLGGSMFGSLEILQSRSLSREEWLLKKKVPDWTKIIDDYTIPPHVNIHRDR</sequence>
<evidence type="ECO:0000313" key="2">
    <source>
        <dbReference type="Proteomes" id="UP000887540"/>
    </source>
</evidence>
<dbReference type="WBParaSite" id="ACRNAN_scaffold2647.g16931.t1">
    <property type="protein sequence ID" value="ACRNAN_scaffold2647.g16931.t1"/>
    <property type="gene ID" value="ACRNAN_scaffold2647.g16931"/>
</dbReference>
<dbReference type="SMART" id="SM00268">
    <property type="entry name" value="ACTIN"/>
    <property type="match status" value="1"/>
</dbReference>
<name>A0A914DIW8_9BILA</name>
<keyword evidence="2" id="KW-1185">Reference proteome</keyword>
<dbReference type="Pfam" id="PF00022">
    <property type="entry name" value="Actin"/>
    <property type="match status" value="1"/>
</dbReference>
<accession>A0A914DIW8</accession>
<dbReference type="Gene3D" id="3.90.640.10">
    <property type="entry name" value="Actin, Chain A, domain 4"/>
    <property type="match status" value="1"/>
</dbReference>
<dbReference type="AlphaFoldDB" id="A0A914DIW8"/>
<comment type="similarity">
    <text evidence="1">Belongs to the actin family.</text>
</comment>
<proteinExistence type="inferred from homology"/>
<dbReference type="PANTHER" id="PTHR11937">
    <property type="entry name" value="ACTIN"/>
    <property type="match status" value="1"/>
</dbReference>
<dbReference type="Proteomes" id="UP000887540">
    <property type="component" value="Unplaced"/>
</dbReference>
<dbReference type="InterPro" id="IPR043129">
    <property type="entry name" value="ATPase_NBD"/>
</dbReference>
<dbReference type="InterPro" id="IPR004000">
    <property type="entry name" value="Actin"/>
</dbReference>
<organism evidence="2 3">
    <name type="scientific">Acrobeloides nanus</name>
    <dbReference type="NCBI Taxonomy" id="290746"/>
    <lineage>
        <taxon>Eukaryota</taxon>
        <taxon>Metazoa</taxon>
        <taxon>Ecdysozoa</taxon>
        <taxon>Nematoda</taxon>
        <taxon>Chromadorea</taxon>
        <taxon>Rhabditida</taxon>
        <taxon>Tylenchina</taxon>
        <taxon>Cephalobomorpha</taxon>
        <taxon>Cephaloboidea</taxon>
        <taxon>Cephalobidae</taxon>
        <taxon>Acrobeloides</taxon>
    </lineage>
</organism>